<proteinExistence type="predicted"/>
<organism evidence="1 2">
    <name type="scientific">Bifidobacterium adolescentis</name>
    <dbReference type="NCBI Taxonomy" id="1680"/>
    <lineage>
        <taxon>Bacteria</taxon>
        <taxon>Bacillati</taxon>
        <taxon>Actinomycetota</taxon>
        <taxon>Actinomycetes</taxon>
        <taxon>Bifidobacteriales</taxon>
        <taxon>Bifidobacteriaceae</taxon>
        <taxon>Bifidobacterium</taxon>
    </lineage>
</organism>
<dbReference type="AlphaFoldDB" id="A0A6A2REU6"/>
<dbReference type="EMBL" id="WDIP01000010">
    <property type="protein sequence ID" value="KAB5883409.1"/>
    <property type="molecule type" value="Genomic_DNA"/>
</dbReference>
<evidence type="ECO:0000313" key="2">
    <source>
        <dbReference type="Proteomes" id="UP000470200"/>
    </source>
</evidence>
<name>A0A6A2REU6_BIFAD</name>
<evidence type="ECO:0008006" key="3">
    <source>
        <dbReference type="Google" id="ProtNLM"/>
    </source>
</evidence>
<reference evidence="1 2" key="1">
    <citation type="journal article" date="2019" name="Nat. Med.">
        <title>A library of human gut bacterial isolates paired with longitudinal multiomics data enables mechanistic microbiome research.</title>
        <authorList>
            <person name="Poyet M."/>
            <person name="Groussin M."/>
            <person name="Gibbons S.M."/>
            <person name="Avila-Pacheco J."/>
            <person name="Jiang X."/>
            <person name="Kearney S.M."/>
            <person name="Perrotta A.R."/>
            <person name="Berdy B."/>
            <person name="Zhao S."/>
            <person name="Lieberman T.D."/>
            <person name="Swanson P.K."/>
            <person name="Smith M."/>
            <person name="Roesemann S."/>
            <person name="Alexander J.E."/>
            <person name="Rich S.A."/>
            <person name="Livny J."/>
            <person name="Vlamakis H."/>
            <person name="Clish C."/>
            <person name="Bullock K."/>
            <person name="Deik A."/>
            <person name="Scott J."/>
            <person name="Pierce K.A."/>
            <person name="Xavier R.J."/>
            <person name="Alm E.J."/>
        </authorList>
    </citation>
    <scope>NUCLEOTIDE SEQUENCE [LARGE SCALE GENOMIC DNA]</scope>
    <source>
        <strain evidence="1 2">BIOML-A105</strain>
    </source>
</reference>
<accession>A0A6A2REU6</accession>
<gene>
    <name evidence="1" type="ORF">GA629_08585</name>
</gene>
<comment type="caution">
    <text evidence="1">The sequence shown here is derived from an EMBL/GenBank/DDBJ whole genome shotgun (WGS) entry which is preliminary data.</text>
</comment>
<evidence type="ECO:0000313" key="1">
    <source>
        <dbReference type="EMBL" id="KAB5883409.1"/>
    </source>
</evidence>
<dbReference type="PROSITE" id="PS51257">
    <property type="entry name" value="PROKAR_LIPOPROTEIN"/>
    <property type="match status" value="1"/>
</dbReference>
<dbReference type="Proteomes" id="UP000470200">
    <property type="component" value="Unassembled WGS sequence"/>
</dbReference>
<protein>
    <recommendedName>
        <fullName evidence="3">Lipoprotein</fullName>
    </recommendedName>
</protein>
<sequence length="330" mass="35329">MRRLGMAAALAAALLALAGCGSAGAQTAAPKQAEPKDKAAEFGANLAGLLNNGKSKRLFDLWTGSDDLETEPLADAVMPEAKAKGIEWKYAKGLFGPEEGSVTLKWTAAGKHSSKEFKTKLVDGKWRLEDDPLIRMPVCAPFSVDGTDAPVVGVLGEQGPCYDYSNGGMPKEGQILLLAPGEHSVSVDALKGVVEQPYRAMAYPADTAEIDFSHKPGVREGGVNLVPDKPKLASGYADAVKAAFLKVDYSSCTESARCINGETQDQRDNLFDGITVTPTDDIMHPTIGGTYRHWKDDGYYQRDASKLDWDLTINENGILVGVYDKESTGL</sequence>
<dbReference type="RefSeq" id="WP_151908010.1">
    <property type="nucleotide sequence ID" value="NZ_JAQDFC010000010.1"/>
</dbReference>